<dbReference type="Proteomes" id="UP000718593">
    <property type="component" value="Unassembled WGS sequence"/>
</dbReference>
<evidence type="ECO:0000259" key="3">
    <source>
        <dbReference type="PROSITE" id="PS50110"/>
    </source>
</evidence>
<feature type="domain" description="Response regulatory" evidence="3">
    <location>
        <begin position="5"/>
        <end position="123"/>
    </location>
</feature>
<dbReference type="SUPFAM" id="SSF52172">
    <property type="entry name" value="CheY-like"/>
    <property type="match status" value="1"/>
</dbReference>
<dbReference type="InterPro" id="IPR001789">
    <property type="entry name" value="Sig_transdc_resp-reg_receiver"/>
</dbReference>
<keyword evidence="1 2" id="KW-0597">Phosphoprotein</keyword>
<dbReference type="SMART" id="SM00448">
    <property type="entry name" value="REC"/>
    <property type="match status" value="1"/>
</dbReference>
<dbReference type="RefSeq" id="WP_027457616.1">
    <property type="nucleotide sequence ID" value="NZ_JARBJQ010000003.1"/>
</dbReference>
<dbReference type="Gene3D" id="3.40.50.2300">
    <property type="match status" value="1"/>
</dbReference>
<dbReference type="PROSITE" id="PS50110">
    <property type="entry name" value="RESPONSE_REGULATORY"/>
    <property type="match status" value="1"/>
</dbReference>
<dbReference type="GO" id="GO:0000160">
    <property type="term" value="P:phosphorelay signal transduction system"/>
    <property type="evidence" value="ECO:0007669"/>
    <property type="project" value="InterPro"/>
</dbReference>
<dbReference type="AlphaFoldDB" id="A0A930BUC2"/>
<gene>
    <name evidence="4" type="ORF">HXL68_13350</name>
</gene>
<dbReference type="Pfam" id="PF00072">
    <property type="entry name" value="Response_reg"/>
    <property type="match status" value="1"/>
</dbReference>
<dbReference type="EMBL" id="JABZMI010000330">
    <property type="protein sequence ID" value="MBF1166012.1"/>
    <property type="molecule type" value="Genomic_DNA"/>
</dbReference>
<protein>
    <submittedName>
        <fullName evidence="4">Response regulator</fullName>
    </submittedName>
</protein>
<proteinExistence type="predicted"/>
<organism evidence="4 5">
    <name type="scientific">Dechloromonas agitata</name>
    <dbReference type="NCBI Taxonomy" id="73030"/>
    <lineage>
        <taxon>Bacteria</taxon>
        <taxon>Pseudomonadati</taxon>
        <taxon>Pseudomonadota</taxon>
        <taxon>Betaproteobacteria</taxon>
        <taxon>Rhodocyclales</taxon>
        <taxon>Azonexaceae</taxon>
        <taxon>Dechloromonas</taxon>
    </lineage>
</organism>
<sequence>MLRPPALVVDDYASMRSVVIEVLKRAGFTEIHQAGNGRMALAKLAEVKKVGLIISDWYMPEMDGLELLRAVRANPQTADIPVLMITAEGQRGNVLDAMQSGATGYIVKPFAPQALQERLQAMFP</sequence>
<feature type="modified residue" description="4-aspartylphosphate" evidence="2">
    <location>
        <position position="56"/>
    </location>
</feature>
<evidence type="ECO:0000256" key="2">
    <source>
        <dbReference type="PROSITE-ProRule" id="PRU00169"/>
    </source>
</evidence>
<evidence type="ECO:0000313" key="4">
    <source>
        <dbReference type="EMBL" id="MBF1166012.1"/>
    </source>
</evidence>
<dbReference type="PANTHER" id="PTHR44591:SF25">
    <property type="entry name" value="CHEMOTAXIS TWO-COMPONENT RESPONSE REGULATOR"/>
    <property type="match status" value="1"/>
</dbReference>
<dbReference type="InterPro" id="IPR011006">
    <property type="entry name" value="CheY-like_superfamily"/>
</dbReference>
<evidence type="ECO:0000313" key="5">
    <source>
        <dbReference type="Proteomes" id="UP000718593"/>
    </source>
</evidence>
<accession>A0A930BUC2</accession>
<evidence type="ECO:0000256" key="1">
    <source>
        <dbReference type="ARBA" id="ARBA00022553"/>
    </source>
</evidence>
<reference evidence="4" key="1">
    <citation type="submission" date="2020-04" db="EMBL/GenBank/DDBJ databases">
        <title>Deep metagenomics examines the oral microbiome during advanced dental caries in children, revealing novel taxa and co-occurrences with host molecules.</title>
        <authorList>
            <person name="Baker J.L."/>
            <person name="Morton J.T."/>
            <person name="Dinis M."/>
            <person name="Alvarez R."/>
            <person name="Tran N.C."/>
            <person name="Knight R."/>
            <person name="Edlund A."/>
        </authorList>
    </citation>
    <scope>NUCLEOTIDE SEQUENCE</scope>
    <source>
        <strain evidence="4">JCVI_32_bin.24</strain>
    </source>
</reference>
<name>A0A930BUC2_9RHOO</name>
<dbReference type="InterPro" id="IPR050595">
    <property type="entry name" value="Bact_response_regulator"/>
</dbReference>
<comment type="caution">
    <text evidence="4">The sequence shown here is derived from an EMBL/GenBank/DDBJ whole genome shotgun (WGS) entry which is preliminary data.</text>
</comment>
<dbReference type="PANTHER" id="PTHR44591">
    <property type="entry name" value="STRESS RESPONSE REGULATOR PROTEIN 1"/>
    <property type="match status" value="1"/>
</dbReference>